<organism evidence="3 4">
    <name type="scientific">Phytophthora lilii</name>
    <dbReference type="NCBI Taxonomy" id="2077276"/>
    <lineage>
        <taxon>Eukaryota</taxon>
        <taxon>Sar</taxon>
        <taxon>Stramenopiles</taxon>
        <taxon>Oomycota</taxon>
        <taxon>Peronosporomycetes</taxon>
        <taxon>Peronosporales</taxon>
        <taxon>Peronosporaceae</taxon>
        <taxon>Phytophthora</taxon>
    </lineage>
</organism>
<feature type="region of interest" description="Disordered" evidence="2">
    <location>
        <begin position="179"/>
        <end position="199"/>
    </location>
</feature>
<proteinExistence type="predicted"/>
<evidence type="ECO:0000313" key="3">
    <source>
        <dbReference type="EMBL" id="GMF30827.1"/>
    </source>
</evidence>
<dbReference type="Proteomes" id="UP001165083">
    <property type="component" value="Unassembled WGS sequence"/>
</dbReference>
<name>A0A9W6UD91_9STRA</name>
<accession>A0A9W6UD91</accession>
<keyword evidence="4" id="KW-1185">Reference proteome</keyword>
<dbReference type="InterPro" id="IPR011011">
    <property type="entry name" value="Znf_FYVE_PHD"/>
</dbReference>
<comment type="caution">
    <text evidence="3">The sequence shown here is derived from an EMBL/GenBank/DDBJ whole genome shotgun (WGS) entry which is preliminary data.</text>
</comment>
<dbReference type="PANTHER" id="PTHR24133:SF40">
    <property type="entry name" value="ANKYRIN REPEAT DOMAIN 44"/>
    <property type="match status" value="1"/>
</dbReference>
<feature type="repeat" description="ANK" evidence="1">
    <location>
        <begin position="209"/>
        <end position="241"/>
    </location>
</feature>
<dbReference type="InterPro" id="IPR002110">
    <property type="entry name" value="Ankyrin_rpt"/>
</dbReference>
<evidence type="ECO:0000256" key="2">
    <source>
        <dbReference type="SAM" id="MobiDB-lite"/>
    </source>
</evidence>
<dbReference type="PANTHER" id="PTHR24133">
    <property type="entry name" value="ANKYRIN DOMAIN-CONTAINING"/>
    <property type="match status" value="1"/>
</dbReference>
<dbReference type="Gene3D" id="1.25.40.20">
    <property type="entry name" value="Ankyrin repeat-containing domain"/>
    <property type="match status" value="1"/>
</dbReference>
<keyword evidence="1" id="KW-0040">ANK repeat</keyword>
<dbReference type="Pfam" id="PF12796">
    <property type="entry name" value="Ank_2"/>
    <property type="match status" value="1"/>
</dbReference>
<dbReference type="InterPro" id="IPR052391">
    <property type="entry name" value="E3_Ligase-Neurotoxin"/>
</dbReference>
<feature type="region of interest" description="Disordered" evidence="2">
    <location>
        <begin position="375"/>
        <end position="408"/>
    </location>
</feature>
<feature type="compositionally biased region" description="Low complexity" evidence="2">
    <location>
        <begin position="182"/>
        <end position="193"/>
    </location>
</feature>
<feature type="compositionally biased region" description="Low complexity" evidence="2">
    <location>
        <begin position="29"/>
        <end position="42"/>
    </location>
</feature>
<dbReference type="EMBL" id="BSXW01000866">
    <property type="protein sequence ID" value="GMF30827.1"/>
    <property type="molecule type" value="Genomic_DNA"/>
</dbReference>
<dbReference type="AlphaFoldDB" id="A0A9W6UD91"/>
<dbReference type="PROSITE" id="PS50297">
    <property type="entry name" value="ANK_REP_REGION"/>
    <property type="match status" value="2"/>
</dbReference>
<feature type="compositionally biased region" description="Basic and acidic residues" evidence="2">
    <location>
        <begin position="610"/>
        <end position="632"/>
    </location>
</feature>
<dbReference type="OrthoDB" id="20872at2759"/>
<evidence type="ECO:0000256" key="1">
    <source>
        <dbReference type="PROSITE-ProRule" id="PRU00023"/>
    </source>
</evidence>
<dbReference type="PROSITE" id="PS50088">
    <property type="entry name" value="ANK_REPEAT"/>
    <property type="match status" value="2"/>
</dbReference>
<dbReference type="SUPFAM" id="SSF48403">
    <property type="entry name" value="Ankyrin repeat"/>
    <property type="match status" value="1"/>
</dbReference>
<gene>
    <name evidence="3" type="ORF">Plil01_001317700</name>
</gene>
<dbReference type="CDD" id="cd00065">
    <property type="entry name" value="FYVE_like_SF"/>
    <property type="match status" value="1"/>
</dbReference>
<protein>
    <submittedName>
        <fullName evidence="3">Unnamed protein product</fullName>
    </submittedName>
</protein>
<dbReference type="SMART" id="SM00248">
    <property type="entry name" value="ANK"/>
    <property type="match status" value="4"/>
</dbReference>
<feature type="region of interest" description="Disordered" evidence="2">
    <location>
        <begin position="610"/>
        <end position="638"/>
    </location>
</feature>
<feature type="region of interest" description="Disordered" evidence="2">
    <location>
        <begin position="24"/>
        <end position="51"/>
    </location>
</feature>
<dbReference type="Gene3D" id="3.30.40.10">
    <property type="entry name" value="Zinc/RING finger domain, C3HC4 (zinc finger)"/>
    <property type="match status" value="1"/>
</dbReference>
<evidence type="ECO:0000313" key="4">
    <source>
        <dbReference type="Proteomes" id="UP001165083"/>
    </source>
</evidence>
<sequence length="877" mass="95035">MDEKEAAKTKLLIATLQKYGYDLEDPARTSSTTSTNSSSSSTEWSPDDDVEPAAARRFSVTSSAGILALRDRKNQQSALHIAAKKGHFDVLRALAKLPRLSEHLNAGDRHCNTALHFAASSSRSNAADLVELLLNLGANPSAMNVRGQTPLAIHILTAKPETPTTITKLFIEKFRQLKNPASSSTPSSPSSPTGLRTPAPCATLNELVNGTTYLHMAVERQLGEIAGALVQGGASINVPDHNGVMVSDTIPKKLLVKLITFMTEGSQVAPSDIVRGSCKICRNPKSLLDPLKDCVLCGRAVCKNCSQRAAEIRKSTSDGSYATLKDKDEGRFCAVCCTVKILKSKKHNERENFNKKLMGCGMKNRESKHVACHRAHEGHDGAQVARGYREQVRHQQKDDRDSRAERQALPIVAQAADFDELTQRLERHGRLEHHADAQREAGAVDEHVVGREAREDVAGRLAVEAGVAQVGEEQVDEESPAHECLVHVGHLRLVVDLLVRARDVELAHEAERDDGQRVGHGGQLGLELVGWVALDLRGEGRVVLRRAHGQRHEDVEQTQQHQQVGEAQLVDGLGQAERHAHQHEEQADGAAAHDVGQEGLEQVHGDHHVAHDGAEQQREREQAHGPHARGAEQPRAQRLRTKKTGILRFFSPSLASFPISRSFCSSSAIFGMVRPKPTAAASMTTANTADEIRGVMNALNLDVVASYFDNDDDEIEPYVVCEGVSVDAFNEYVGDGEGLNGEGLKIALRFLALHDGRIVIVELPTTVHESTARTFESEFLAATGNRREVASRGSMTASIAVLPDKEADATFGPMGSTPNQTPAPAPRTIADGSGGWKISVVGKSGGSCRVVVQLRWNPVYPALENQSSRCSNAIRAL</sequence>
<feature type="repeat" description="ANK" evidence="1">
    <location>
        <begin position="110"/>
        <end position="145"/>
    </location>
</feature>
<reference evidence="3" key="1">
    <citation type="submission" date="2023-04" db="EMBL/GenBank/DDBJ databases">
        <title>Phytophthora lilii NBRC 32176.</title>
        <authorList>
            <person name="Ichikawa N."/>
            <person name="Sato H."/>
            <person name="Tonouchi N."/>
        </authorList>
    </citation>
    <scope>NUCLEOTIDE SEQUENCE</scope>
    <source>
        <strain evidence="3">NBRC 32176</strain>
    </source>
</reference>
<dbReference type="SUPFAM" id="SSF57903">
    <property type="entry name" value="FYVE/PHD zinc finger"/>
    <property type="match status" value="1"/>
</dbReference>
<dbReference type="InterPro" id="IPR036770">
    <property type="entry name" value="Ankyrin_rpt-contain_sf"/>
</dbReference>
<dbReference type="InterPro" id="IPR013083">
    <property type="entry name" value="Znf_RING/FYVE/PHD"/>
</dbReference>
<feature type="compositionally biased region" description="Basic and acidic residues" evidence="2">
    <location>
        <begin position="387"/>
        <end position="406"/>
    </location>
</feature>